<evidence type="ECO:0000256" key="3">
    <source>
        <dbReference type="ARBA" id="ARBA00008802"/>
    </source>
</evidence>
<comment type="catalytic activity">
    <reaction evidence="9 10">
        <text>squalene + reduced [NADPH--hemoprotein reductase] + O2 = (S)-2,3-epoxysqualene + oxidized [NADPH--hemoprotein reductase] + H2O + H(+)</text>
        <dbReference type="Rhea" id="RHEA:25282"/>
        <dbReference type="Rhea" id="RHEA-COMP:11964"/>
        <dbReference type="Rhea" id="RHEA-COMP:11965"/>
        <dbReference type="ChEBI" id="CHEBI:15377"/>
        <dbReference type="ChEBI" id="CHEBI:15378"/>
        <dbReference type="ChEBI" id="CHEBI:15379"/>
        <dbReference type="ChEBI" id="CHEBI:15440"/>
        <dbReference type="ChEBI" id="CHEBI:15441"/>
        <dbReference type="ChEBI" id="CHEBI:57618"/>
        <dbReference type="ChEBI" id="CHEBI:58210"/>
        <dbReference type="EC" id="1.14.14.17"/>
    </reaction>
</comment>
<proteinExistence type="inferred from homology"/>
<name>A0A4D6KU56_VIGUN</name>
<dbReference type="EC" id="1.14.14.17" evidence="4 10"/>
<dbReference type="InterPro" id="IPR040125">
    <property type="entry name" value="Squalene_monox"/>
</dbReference>
<comment type="cofactor">
    <cofactor evidence="1 10">
        <name>FAD</name>
        <dbReference type="ChEBI" id="CHEBI:57692"/>
    </cofactor>
</comment>
<evidence type="ECO:0000256" key="6">
    <source>
        <dbReference type="ARBA" id="ARBA00022827"/>
    </source>
</evidence>
<dbReference type="GO" id="GO:0004506">
    <property type="term" value="F:squalene monooxygenase activity"/>
    <property type="evidence" value="ECO:0007669"/>
    <property type="project" value="UniProtKB-UniRule"/>
</dbReference>
<dbReference type="GO" id="GO:0050660">
    <property type="term" value="F:flavin adenine dinucleotide binding"/>
    <property type="evidence" value="ECO:0007669"/>
    <property type="project" value="UniProtKB-UniRule"/>
</dbReference>
<comment type="pathway">
    <text evidence="2">Terpene metabolism; lanosterol biosynthesis; lanosterol from farnesyl diphosphate: step 2/3.</text>
</comment>
<dbReference type="PANTHER" id="PTHR10835:SF15">
    <property type="entry name" value="SQUALENE EPOXIDASE 2, MITOCHONDRIAL"/>
    <property type="match status" value="1"/>
</dbReference>
<dbReference type="Pfam" id="PF08491">
    <property type="entry name" value="SE"/>
    <property type="match status" value="1"/>
</dbReference>
<evidence type="ECO:0000256" key="4">
    <source>
        <dbReference type="ARBA" id="ARBA00012312"/>
    </source>
</evidence>
<keyword evidence="13" id="KW-1185">Reference proteome</keyword>
<comment type="function">
    <text evidence="10">Catalyzes the stereospecific oxidation of squalene to (S)-2,3-epoxysqualene, and is considered to be a rate-limiting enzyme in steroid biosynthesis.</text>
</comment>
<keyword evidence="7 10" id="KW-0560">Oxidoreductase</keyword>
<evidence type="ECO:0000256" key="9">
    <source>
        <dbReference type="ARBA" id="ARBA00048658"/>
    </source>
</evidence>
<dbReference type="GO" id="GO:0005783">
    <property type="term" value="C:endoplasmic reticulum"/>
    <property type="evidence" value="ECO:0007669"/>
    <property type="project" value="TreeGrafter"/>
</dbReference>
<dbReference type="EMBL" id="CP039345">
    <property type="protein sequence ID" value="QCD79377.1"/>
    <property type="molecule type" value="Genomic_DNA"/>
</dbReference>
<dbReference type="Gene3D" id="3.50.50.60">
    <property type="entry name" value="FAD/NAD(P)-binding domain"/>
    <property type="match status" value="1"/>
</dbReference>
<dbReference type="AlphaFoldDB" id="A0A4D6KU56"/>
<accession>A0A4D6KU56</accession>
<evidence type="ECO:0000259" key="11">
    <source>
        <dbReference type="Pfam" id="PF08491"/>
    </source>
</evidence>
<keyword evidence="6 10" id="KW-0274">FAD</keyword>
<dbReference type="UniPathway" id="UPA00767">
    <property type="reaction ID" value="UER00752"/>
</dbReference>
<reference evidence="12 13" key="1">
    <citation type="submission" date="2019-04" db="EMBL/GenBank/DDBJ databases">
        <title>An improved genome assembly and genetic linkage map for asparagus bean, Vigna unguiculata ssp. sesquipedialis.</title>
        <authorList>
            <person name="Xia Q."/>
            <person name="Zhang R."/>
            <person name="Dong Y."/>
        </authorList>
    </citation>
    <scope>NUCLEOTIDE SEQUENCE [LARGE SCALE GENOMIC DNA]</scope>
    <source>
        <tissue evidence="12">Leaf</tissue>
    </source>
</reference>
<evidence type="ECO:0000256" key="5">
    <source>
        <dbReference type="ARBA" id="ARBA00022630"/>
    </source>
</evidence>
<evidence type="ECO:0000256" key="10">
    <source>
        <dbReference type="RuleBase" id="RU367121"/>
    </source>
</evidence>
<dbReference type="Proteomes" id="UP000501690">
    <property type="component" value="Linkage Group LG1"/>
</dbReference>
<dbReference type="PANTHER" id="PTHR10835">
    <property type="entry name" value="SQUALENE MONOOXYGENASE"/>
    <property type="match status" value="1"/>
</dbReference>
<evidence type="ECO:0000256" key="1">
    <source>
        <dbReference type="ARBA" id="ARBA00001974"/>
    </source>
</evidence>
<organism evidence="12 13">
    <name type="scientific">Vigna unguiculata</name>
    <name type="common">Cowpea</name>
    <dbReference type="NCBI Taxonomy" id="3917"/>
    <lineage>
        <taxon>Eukaryota</taxon>
        <taxon>Viridiplantae</taxon>
        <taxon>Streptophyta</taxon>
        <taxon>Embryophyta</taxon>
        <taxon>Tracheophyta</taxon>
        <taxon>Spermatophyta</taxon>
        <taxon>Magnoliopsida</taxon>
        <taxon>eudicotyledons</taxon>
        <taxon>Gunneridae</taxon>
        <taxon>Pentapetalae</taxon>
        <taxon>rosids</taxon>
        <taxon>fabids</taxon>
        <taxon>Fabales</taxon>
        <taxon>Fabaceae</taxon>
        <taxon>Papilionoideae</taxon>
        <taxon>50 kb inversion clade</taxon>
        <taxon>NPAAA clade</taxon>
        <taxon>indigoferoid/millettioid clade</taxon>
        <taxon>Phaseoleae</taxon>
        <taxon>Vigna</taxon>
    </lineage>
</organism>
<evidence type="ECO:0000313" key="12">
    <source>
        <dbReference type="EMBL" id="QCD79377.1"/>
    </source>
</evidence>
<dbReference type="GO" id="GO:0016126">
    <property type="term" value="P:sterol biosynthetic process"/>
    <property type="evidence" value="ECO:0007669"/>
    <property type="project" value="UniProtKB-UniRule"/>
</dbReference>
<comment type="subcellular location">
    <subcellularLocation>
        <location evidence="10">Membrane</location>
        <topology evidence="10">Multi-pass membrane protein</topology>
    </subcellularLocation>
</comment>
<protein>
    <recommendedName>
        <fullName evidence="4 10">Squalene monooxygenase</fullName>
        <ecNumber evidence="4 10">1.14.14.17</ecNumber>
    </recommendedName>
</protein>
<keyword evidence="5 10" id="KW-0285">Flavoprotein</keyword>
<evidence type="ECO:0000256" key="2">
    <source>
        <dbReference type="ARBA" id="ARBA00005018"/>
    </source>
</evidence>
<feature type="domain" description="Squalene epoxidase" evidence="11">
    <location>
        <begin position="191"/>
        <end position="278"/>
    </location>
</feature>
<dbReference type="GO" id="GO:0016020">
    <property type="term" value="C:membrane"/>
    <property type="evidence" value="ECO:0007669"/>
    <property type="project" value="UniProtKB-SubCell"/>
</dbReference>
<dbReference type="InterPro" id="IPR013698">
    <property type="entry name" value="Squalene_epoxidase"/>
</dbReference>
<keyword evidence="8" id="KW-0472">Membrane</keyword>
<evidence type="ECO:0000313" key="13">
    <source>
        <dbReference type="Proteomes" id="UP000501690"/>
    </source>
</evidence>
<keyword evidence="12" id="KW-0503">Monooxygenase</keyword>
<gene>
    <name evidence="12" type="ORF">DEO72_LG1g3016</name>
</gene>
<evidence type="ECO:0000256" key="8">
    <source>
        <dbReference type="ARBA" id="ARBA00023136"/>
    </source>
</evidence>
<dbReference type="SUPFAM" id="SSF51905">
    <property type="entry name" value="FAD/NAD(P)-binding domain"/>
    <property type="match status" value="1"/>
</dbReference>
<evidence type="ECO:0000256" key="7">
    <source>
        <dbReference type="ARBA" id="ARBA00023002"/>
    </source>
</evidence>
<dbReference type="InterPro" id="IPR036188">
    <property type="entry name" value="FAD/NAD-bd_sf"/>
</dbReference>
<comment type="similarity">
    <text evidence="3 10">Belongs to the squalene monooxygenase family.</text>
</comment>
<sequence>MVAISHSMCHDYEMEIFRIWMFDYVCGIVRELYKSRPSEFISSRRELQNLTFGLGRAAHPGDLGLVLSDLVSLRQGTARLSDVARKLGRFLSAISRLGEKYWCFERLRLAQARDGVVFGLEGLSLEKFHAEVVGRSFHDGRFIQMMREKVVALQFVRMEQGTVTSLLEQDNKTVVGALYRTKGGEQLKAYAPLTVICDGCFSNLRRSLCHPKFWRIVNSHGHVIQVDPSPILFYRISSTEVRCLVDIPSPKVPLIWSGMANYLKTTVASQVSVMILHVLDMCVVQL</sequence>